<evidence type="ECO:0000313" key="2">
    <source>
        <dbReference type="EMBL" id="CAK8996519.1"/>
    </source>
</evidence>
<organism evidence="2 3">
    <name type="scientific">Durusdinium trenchii</name>
    <dbReference type="NCBI Taxonomy" id="1381693"/>
    <lineage>
        <taxon>Eukaryota</taxon>
        <taxon>Sar</taxon>
        <taxon>Alveolata</taxon>
        <taxon>Dinophyceae</taxon>
        <taxon>Suessiales</taxon>
        <taxon>Symbiodiniaceae</taxon>
        <taxon>Durusdinium</taxon>
    </lineage>
</organism>
<proteinExistence type="predicted"/>
<dbReference type="EMBL" id="CAXAMN010001847">
    <property type="protein sequence ID" value="CAK8996519.1"/>
    <property type="molecule type" value="Genomic_DNA"/>
</dbReference>
<dbReference type="Proteomes" id="UP001642484">
    <property type="component" value="Unassembled WGS sequence"/>
</dbReference>
<evidence type="ECO:0000313" key="3">
    <source>
        <dbReference type="Proteomes" id="UP001642484"/>
    </source>
</evidence>
<gene>
    <name evidence="2" type="ORF">CCMP2556_LOCUS4490</name>
</gene>
<feature type="region of interest" description="Disordered" evidence="1">
    <location>
        <begin position="118"/>
        <end position="138"/>
    </location>
</feature>
<evidence type="ECO:0000256" key="1">
    <source>
        <dbReference type="SAM" id="MobiDB-lite"/>
    </source>
</evidence>
<keyword evidence="3" id="KW-1185">Reference proteome</keyword>
<protein>
    <submittedName>
        <fullName evidence="2">Uncharacterized protein</fullName>
    </submittedName>
</protein>
<comment type="caution">
    <text evidence="2">The sequence shown here is derived from an EMBL/GenBank/DDBJ whole genome shotgun (WGS) entry which is preliminary data.</text>
</comment>
<name>A0ABP0I5E6_9DINO</name>
<accession>A0ABP0I5E6</accession>
<sequence length="958" mass="105750">MGDSRDKLKHLIPGKLVTEHTQTCKLGVHKCSLRAVQQAWSLYKKPWLRVLLVEGESKLGCSFCAKAGLEGPWANFEQLPSAVLKKFNLERHEKSKGHMTASQDDSLGAAPSEETFKSSLQAMTQGQSARQGGGSSDKKSQVRYALSEAVCARNRTLLADSRCISLMRDERKGRLLVRFRAVLQDLTTISGALGLLPVTGSAESIAETTAEIMQNFCVPMRQPPRQSKVSEQPVDLELLRKIQDRVTMVASDAAAAELLAGDLERGRRAAATDFQSNFRNCKVVGRDAAHASTRLLKRPFLALSPVKILVDEWIHGSESFAQKIHHSQILSQWWAKAVQRQEDSDLSGNACTSISAAKHRFSSYLNPLSRIIRNMQAAFNVCGRVQAMRGAEATWASKLCQNFTSFKAALLAMITDAAAISDDYTRGCDREDTDVADLNLRASHFVLSARSLFVDRKVLTLPTFTKEFLDRKSPVTIIQDGCALEIKVSRRDLDRAFAIMEDPALEPSFVWGEWVALVEEVVAHEFPSWHLAAAFQIFHLSDCVSGRDCSADVLRNLERLAKVYSVPYEALKQEYARLLPIAAALKKQAGLSNREAWREALHRTSSRKGAQATALIQVLAAYLCWTAATSGVEQQFSKLKRSPVELSNASVDTDRRLAIVVGDCQATSPAVQPEVIRAARLIYSSLLSSGRSRPRTKPRFDCGVKAKTKTGSFADWNRTRKKAVLEAVRKCQTPPRKPAELLTESSLKERNFQRKHSLKRKAEALADGCLLSDEITQEVQEEALRLTKANQKALSGPAWCCSKMEGGKAQADLREARLFVVSNFNNVERKVRFMAALSGSVLMSASALLGGAGVKLTFHPGQDIHVAIFVTDTFKAEEPCVTILLREACARGWQAVRAEDLKGRGRKPSLHLRGAGEAIPAGFNQTRVKCFTADEFLRWLTATCLNKQASSRVKIAAQ</sequence>
<reference evidence="2 3" key="1">
    <citation type="submission" date="2024-02" db="EMBL/GenBank/DDBJ databases">
        <authorList>
            <person name="Chen Y."/>
            <person name="Shah S."/>
            <person name="Dougan E. K."/>
            <person name="Thang M."/>
            <person name="Chan C."/>
        </authorList>
    </citation>
    <scope>NUCLEOTIDE SEQUENCE [LARGE SCALE GENOMIC DNA]</scope>
</reference>